<evidence type="ECO:0000313" key="2">
    <source>
        <dbReference type="EMBL" id="CAF0892996.1"/>
    </source>
</evidence>
<gene>
    <name evidence="2" type="ORF">JYZ213_LOCUS10126</name>
    <name evidence="3" type="ORF">OXD698_LOCUS39264</name>
</gene>
<organism evidence="3 4">
    <name type="scientific">Adineta steineri</name>
    <dbReference type="NCBI Taxonomy" id="433720"/>
    <lineage>
        <taxon>Eukaryota</taxon>
        <taxon>Metazoa</taxon>
        <taxon>Spiralia</taxon>
        <taxon>Gnathifera</taxon>
        <taxon>Rotifera</taxon>
        <taxon>Eurotatoria</taxon>
        <taxon>Bdelloidea</taxon>
        <taxon>Adinetida</taxon>
        <taxon>Adinetidae</taxon>
        <taxon>Adineta</taxon>
    </lineage>
</organism>
<protein>
    <submittedName>
        <fullName evidence="3">Uncharacterized protein</fullName>
    </submittedName>
</protein>
<sequence length="151" mass="17626">MRFFTITKQLSLPPNFTFHSMGLKTEHLGKPHTLSSKINETLPSNDIHQNLSFSGRTSIEILYRSTTIIPHHRSNTLLTYFRKNTNNKEIYLSSMYKQNKKLTKSQSFYSSLLQIQPKRHILTIDNDIEDEESPSSSINNRHSQENKNIFQ</sequence>
<dbReference type="EMBL" id="CAJNOG010000073">
    <property type="protein sequence ID" value="CAF0892996.1"/>
    <property type="molecule type" value="Genomic_DNA"/>
</dbReference>
<dbReference type="Proteomes" id="UP000663844">
    <property type="component" value="Unassembled WGS sequence"/>
</dbReference>
<feature type="region of interest" description="Disordered" evidence="1">
    <location>
        <begin position="130"/>
        <end position="151"/>
    </location>
</feature>
<evidence type="ECO:0000256" key="1">
    <source>
        <dbReference type="SAM" id="MobiDB-lite"/>
    </source>
</evidence>
<evidence type="ECO:0000313" key="4">
    <source>
        <dbReference type="Proteomes" id="UP000663844"/>
    </source>
</evidence>
<reference evidence="3" key="1">
    <citation type="submission" date="2021-02" db="EMBL/GenBank/DDBJ databases">
        <authorList>
            <person name="Nowell W R."/>
        </authorList>
    </citation>
    <scope>NUCLEOTIDE SEQUENCE</scope>
</reference>
<proteinExistence type="predicted"/>
<dbReference type="AlphaFoldDB" id="A0A820A858"/>
<comment type="caution">
    <text evidence="3">The sequence shown here is derived from an EMBL/GenBank/DDBJ whole genome shotgun (WGS) entry which is preliminary data.</text>
</comment>
<accession>A0A820A858</accession>
<name>A0A820A858_9BILA</name>
<evidence type="ECO:0000313" key="3">
    <source>
        <dbReference type="EMBL" id="CAF4172680.1"/>
    </source>
</evidence>
<dbReference type="Proteomes" id="UP000663845">
    <property type="component" value="Unassembled WGS sequence"/>
</dbReference>
<dbReference type="EMBL" id="CAJOAZ010007879">
    <property type="protein sequence ID" value="CAF4172680.1"/>
    <property type="molecule type" value="Genomic_DNA"/>
</dbReference>